<dbReference type="PANTHER" id="PTHR37549:SF1">
    <property type="entry name" value="LIPOPROTEIN LPRI"/>
    <property type="match status" value="1"/>
</dbReference>
<protein>
    <submittedName>
        <fullName evidence="3">Uncharacterized protein conserved in bacteria, putative lipoprotein</fullName>
    </submittedName>
</protein>
<reference evidence="2 4" key="1">
    <citation type="submission" date="2015-11" db="EMBL/GenBank/DDBJ databases">
        <title>Genomic analysis of 38 Legionella species identifies large and diverse effector repertoires.</title>
        <authorList>
            <person name="Burstein D."/>
            <person name="Amaro F."/>
            <person name="Zusman T."/>
            <person name="Lifshitz Z."/>
            <person name="Cohen O."/>
            <person name="Gilbert J.A."/>
            <person name="Pupko T."/>
            <person name="Shuman H.A."/>
            <person name="Segal G."/>
        </authorList>
    </citation>
    <scope>NUCLEOTIDE SEQUENCE [LARGE SCALE GENOMIC DNA]</scope>
    <source>
        <strain evidence="2 4">WO-44C</strain>
    </source>
</reference>
<dbReference type="PATRIC" id="fig|453.4.peg.456"/>
<feature type="chain" id="PRO_5036003125" evidence="1">
    <location>
        <begin position="22"/>
        <end position="342"/>
    </location>
</feature>
<evidence type="ECO:0000256" key="1">
    <source>
        <dbReference type="SAM" id="SignalP"/>
    </source>
</evidence>
<dbReference type="EMBL" id="UASS01000001">
    <property type="protein sequence ID" value="SPX59255.1"/>
    <property type="molecule type" value="Genomic_DNA"/>
</dbReference>
<accession>A0A0W0U7B4</accession>
<dbReference type="Proteomes" id="UP000054698">
    <property type="component" value="Unassembled WGS sequence"/>
</dbReference>
<proteinExistence type="predicted"/>
<reference evidence="3 5" key="2">
    <citation type="submission" date="2018-06" db="EMBL/GenBank/DDBJ databases">
        <authorList>
            <consortium name="Pathogen Informatics"/>
            <person name="Doyle S."/>
        </authorList>
    </citation>
    <scope>NUCLEOTIDE SEQUENCE [LARGE SCALE GENOMIC DNA]</scope>
    <source>
        <strain evidence="3 5">NCTC12022</strain>
    </source>
</reference>
<dbReference type="InterPro" id="IPR052755">
    <property type="entry name" value="Lysozyme_Inhibitor_LprI"/>
</dbReference>
<evidence type="ECO:0000313" key="4">
    <source>
        <dbReference type="Proteomes" id="UP000054698"/>
    </source>
</evidence>
<gene>
    <name evidence="2" type="ORF">Lfee_0420</name>
    <name evidence="3" type="ORF">NCTC12022_00076</name>
</gene>
<keyword evidence="1" id="KW-0732">Signal</keyword>
<dbReference type="STRING" id="453.Lfee_0420"/>
<dbReference type="Proteomes" id="UP000251942">
    <property type="component" value="Unassembled WGS sequence"/>
</dbReference>
<evidence type="ECO:0000313" key="5">
    <source>
        <dbReference type="Proteomes" id="UP000251942"/>
    </source>
</evidence>
<dbReference type="AlphaFoldDB" id="A0A0W0U7B4"/>
<sequence length="342" mass="37629">MRRFVAVSGPLFLSVISISYAASYDCQKAGSAIEKMICNEQELSIKDSYLSLLYNQIANTVSSSQLTKSQKQWLKERNLCQSPSCLAKAYDQRINALHAMLPASQPIQKQIATGTWLADYSNQYGQSVLEITAVDSKGFSYNIMANNGGNTGELDNKAFFIGSDALTIDKNEEGGNPPCQLLFQFVNNKLVVTQNAGCTYYAGNGVFFSGNYVKNGKKKSLNLVELGLLDSKQQEDRFKKLVGNDYSQFISGCGGAGDSEQSNDPKASVRSGFIRGIGPGNCIIMTSDELIWAAVLNSDERKVCYFTNDPNRRGELPSAIQEWITAREKEEGKNIEIIFKSL</sequence>
<keyword evidence="4" id="KW-1185">Reference proteome</keyword>
<feature type="signal peptide" evidence="1">
    <location>
        <begin position="1"/>
        <end position="21"/>
    </location>
</feature>
<dbReference type="PANTHER" id="PTHR37549">
    <property type="entry name" value="LIPOPROTEIN LPRI"/>
    <property type="match status" value="1"/>
</dbReference>
<dbReference type="GO" id="GO:0005576">
    <property type="term" value="C:extracellular region"/>
    <property type="evidence" value="ECO:0007669"/>
    <property type="project" value="TreeGrafter"/>
</dbReference>
<name>A0A0W0U7B4_9GAMM</name>
<organism evidence="2 4">
    <name type="scientific">Legionella feeleii</name>
    <dbReference type="NCBI Taxonomy" id="453"/>
    <lineage>
        <taxon>Bacteria</taxon>
        <taxon>Pseudomonadati</taxon>
        <taxon>Pseudomonadota</taxon>
        <taxon>Gammaproteobacteria</taxon>
        <taxon>Legionellales</taxon>
        <taxon>Legionellaceae</taxon>
        <taxon>Legionella</taxon>
    </lineage>
</organism>
<evidence type="ECO:0000313" key="3">
    <source>
        <dbReference type="EMBL" id="SPX59255.1"/>
    </source>
</evidence>
<evidence type="ECO:0000313" key="2">
    <source>
        <dbReference type="EMBL" id="KTD03674.1"/>
    </source>
</evidence>
<keyword evidence="3" id="KW-0449">Lipoprotein</keyword>
<dbReference type="RefSeq" id="WP_058443638.1">
    <property type="nucleotide sequence ID" value="NZ_CAAAHT010000025.1"/>
</dbReference>
<dbReference type="EMBL" id="LNYB01000014">
    <property type="protein sequence ID" value="KTD03674.1"/>
    <property type="molecule type" value="Genomic_DNA"/>
</dbReference>